<protein>
    <submittedName>
        <fullName evidence="2">Uncharacterized protein</fullName>
    </submittedName>
</protein>
<proteinExistence type="predicted"/>
<feature type="region of interest" description="Disordered" evidence="1">
    <location>
        <begin position="1"/>
        <end position="22"/>
    </location>
</feature>
<dbReference type="Proteomes" id="UP001295444">
    <property type="component" value="Chromosome 08"/>
</dbReference>
<dbReference type="AlphaFoldDB" id="A0AAD1WLA4"/>
<evidence type="ECO:0000256" key="1">
    <source>
        <dbReference type="SAM" id="MobiDB-lite"/>
    </source>
</evidence>
<sequence length="104" mass="10944">MRLLGAAALHGKVNPHTPTPRDQLYCEQKLGSGGGWKQRISLGGPPDSSAANGRKVKGAKPHRKGLTLGCKTFIPEKNKLSTLCTSCDYGFVAGGVTICVSVHN</sequence>
<organism evidence="2 3">
    <name type="scientific">Pelobates cultripes</name>
    <name type="common">Western spadefoot toad</name>
    <dbReference type="NCBI Taxonomy" id="61616"/>
    <lineage>
        <taxon>Eukaryota</taxon>
        <taxon>Metazoa</taxon>
        <taxon>Chordata</taxon>
        <taxon>Craniata</taxon>
        <taxon>Vertebrata</taxon>
        <taxon>Euteleostomi</taxon>
        <taxon>Amphibia</taxon>
        <taxon>Batrachia</taxon>
        <taxon>Anura</taxon>
        <taxon>Pelobatoidea</taxon>
        <taxon>Pelobatidae</taxon>
        <taxon>Pelobates</taxon>
    </lineage>
</organism>
<dbReference type="EMBL" id="OW240919">
    <property type="protein sequence ID" value="CAH2312038.1"/>
    <property type="molecule type" value="Genomic_DNA"/>
</dbReference>
<evidence type="ECO:0000313" key="2">
    <source>
        <dbReference type="EMBL" id="CAH2312038.1"/>
    </source>
</evidence>
<accession>A0AAD1WLA4</accession>
<keyword evidence="3" id="KW-1185">Reference proteome</keyword>
<feature type="region of interest" description="Disordered" evidence="1">
    <location>
        <begin position="36"/>
        <end position="60"/>
    </location>
</feature>
<gene>
    <name evidence="2" type="ORF">PECUL_23A026663</name>
</gene>
<name>A0AAD1WLA4_PELCU</name>
<evidence type="ECO:0000313" key="3">
    <source>
        <dbReference type="Proteomes" id="UP001295444"/>
    </source>
</evidence>
<reference evidence="2" key="1">
    <citation type="submission" date="2022-03" db="EMBL/GenBank/DDBJ databases">
        <authorList>
            <person name="Alioto T."/>
            <person name="Alioto T."/>
            <person name="Gomez Garrido J."/>
        </authorList>
    </citation>
    <scope>NUCLEOTIDE SEQUENCE</scope>
</reference>